<dbReference type="InterPro" id="IPR029149">
    <property type="entry name" value="Creatin/AminoP/Spt16_N"/>
</dbReference>
<dbReference type="CDD" id="cd01085">
    <property type="entry name" value="APP"/>
    <property type="match status" value="1"/>
</dbReference>
<proteinExistence type="inferred from homology"/>
<dbReference type="Pfam" id="PF16188">
    <property type="entry name" value="Peptidase_M24_C"/>
    <property type="match status" value="1"/>
</dbReference>
<sequence length="681" mass="75983">MACFLPSSRAPGPIRLEDSLSNLDIGEKSINLEFPTYDTLDGSEELEQRLKAVKNEIQDANVDWYIVPSEDEHQSEGVGDSEKRRQYISGFTGSAGTALIPSSTSQSALLFVDSRYWIQAEQQVPKGWKVVRVGSSSGGGSGRADAQNGWVDWIVNELEEGSRVGIDPKLISLGNVDLVRSIRSRLSSIDSSITLVPLSTNLIDKIRNVPARSLGPINPYPLALSGEDTPSKLSRARKAITEAVGGKRKGKAEEWVYILPTLPAIAWLLNYRCPSDIPFCPVAYAYLVLTPSQCAVFVDKRKVENELNERWKGEDVEVRDYGVEEVGKFVKAFVGGDEEKRKVRVFSLAECSWALAKACSPHGITTITCPIDILKAVKNPVEQQNFRNAYLRDGRAMVRWLAWLEKMLLKDERKVGEWAAAQGLTRERRKEDYFAGLAYEDISASGPNSALPHYAPQRGKDRLIDPDTTYLIDSGAQYQDATIDTTRTFYFGSSPSPELKRAYTRVLQGHIAVSLAKFPTGMPGDRLGMLARKALYDDGLDFGHGVGHGIGSYLGVHENPMYSRSIAFEPGHITTIEPGYYKEGEWGIRIESVLLCKQVETPEDAEPSHFLEWERITQVPIQTSLVDWSLMAKYEMRWLNEHNKTVQEALEPLLQGDEDAGAREWLTKACKPHKIWPWDGV</sequence>
<dbReference type="InterPro" id="IPR033740">
    <property type="entry name" value="Pept_M24B"/>
</dbReference>
<evidence type="ECO:0000259" key="3">
    <source>
        <dbReference type="Pfam" id="PF16188"/>
    </source>
</evidence>
<dbReference type="HOGENOM" id="CLU_011781_2_2_1"/>
<dbReference type="OrthoDB" id="9995434at2759"/>
<protein>
    <submittedName>
        <fullName evidence="4">Cytoplasmic protein</fullName>
    </submittedName>
</protein>
<dbReference type="SUPFAM" id="SSF53092">
    <property type="entry name" value="Creatinase/prolidase N-terminal domain"/>
    <property type="match status" value="1"/>
</dbReference>
<dbReference type="PANTHER" id="PTHR43763:SF17">
    <property type="entry name" value="AMINOPEPTIDASE P, CYTOPLASMIC-RELATED"/>
    <property type="match status" value="1"/>
</dbReference>
<organism evidence="4 5">
    <name type="scientific">Cryptococcus deuterogattii Ram5</name>
    <dbReference type="NCBI Taxonomy" id="1296110"/>
    <lineage>
        <taxon>Eukaryota</taxon>
        <taxon>Fungi</taxon>
        <taxon>Dikarya</taxon>
        <taxon>Basidiomycota</taxon>
        <taxon>Agaricomycotina</taxon>
        <taxon>Tremellomycetes</taxon>
        <taxon>Tremellales</taxon>
        <taxon>Cryptococcaceae</taxon>
        <taxon>Cryptococcus</taxon>
        <taxon>Cryptococcus gattii species complex</taxon>
    </lineage>
</organism>
<dbReference type="Pfam" id="PF00557">
    <property type="entry name" value="Peptidase_M24"/>
    <property type="match status" value="1"/>
</dbReference>
<dbReference type="Pfam" id="PF16189">
    <property type="entry name" value="Creatinase_N_2"/>
    <property type="match status" value="1"/>
</dbReference>
<dbReference type="PANTHER" id="PTHR43763">
    <property type="entry name" value="XAA-PRO AMINOPEPTIDASE 1"/>
    <property type="match status" value="1"/>
</dbReference>
<dbReference type="InterPro" id="IPR036005">
    <property type="entry name" value="Creatinase/aminopeptidase-like"/>
</dbReference>
<dbReference type="GO" id="GO:0070006">
    <property type="term" value="F:metalloaminopeptidase activity"/>
    <property type="evidence" value="ECO:0007669"/>
    <property type="project" value="InterPro"/>
</dbReference>
<dbReference type="EMBL" id="KN847899">
    <property type="protein sequence ID" value="KIR41758.1"/>
    <property type="molecule type" value="Genomic_DNA"/>
</dbReference>
<evidence type="ECO:0000313" key="4">
    <source>
        <dbReference type="EMBL" id="KIR41758.1"/>
    </source>
</evidence>
<keyword evidence="5" id="KW-1185">Reference proteome</keyword>
<gene>
    <name evidence="4" type="ORF">I313_01918</name>
</gene>
<dbReference type="InterPro" id="IPR000994">
    <property type="entry name" value="Pept_M24"/>
</dbReference>
<dbReference type="Gene3D" id="3.40.350.10">
    <property type="entry name" value="Creatinase/prolidase N-terminal domain"/>
    <property type="match status" value="2"/>
</dbReference>
<dbReference type="AlphaFoldDB" id="A0A0D0U0M4"/>
<reference evidence="4 5" key="1">
    <citation type="submission" date="2015-01" db="EMBL/GenBank/DDBJ databases">
        <title>The Genome Sequence of Cryptococcus gattii Ram5.</title>
        <authorList>
            <consortium name="The Broad Institute Genomics Platform"/>
            <person name="Cuomo C."/>
            <person name="Litvintseva A."/>
            <person name="Chen Y."/>
            <person name="Heitman J."/>
            <person name="Sun S."/>
            <person name="Springer D."/>
            <person name="Dromer F."/>
            <person name="Young S."/>
            <person name="Zeng Q."/>
            <person name="Gargeya S."/>
            <person name="Abouelleil A."/>
            <person name="Alvarado L."/>
            <person name="Chapman S.B."/>
            <person name="Gainer-Dewar J."/>
            <person name="Goldberg J."/>
            <person name="Griggs A."/>
            <person name="Gujja S."/>
            <person name="Hansen M."/>
            <person name="Howarth C."/>
            <person name="Imamovic A."/>
            <person name="Larimer J."/>
            <person name="Murphy C."/>
            <person name="Naylor J."/>
            <person name="Pearson M."/>
            <person name="Priest M."/>
            <person name="Roberts A."/>
            <person name="Saif S."/>
            <person name="Shea T."/>
            <person name="Sykes S."/>
            <person name="Wortman J."/>
            <person name="Nusbaum C."/>
            <person name="Birren B."/>
        </authorList>
    </citation>
    <scope>NUCLEOTIDE SEQUENCE [LARGE SCALE GENOMIC DNA]</scope>
    <source>
        <strain evidence="4 5">Ram5</strain>
    </source>
</reference>
<comment type="similarity">
    <text evidence="1">Belongs to the peptidase M24B family.</text>
</comment>
<evidence type="ECO:0000256" key="1">
    <source>
        <dbReference type="ARBA" id="ARBA00008766"/>
    </source>
</evidence>
<dbReference type="Gene3D" id="3.90.230.10">
    <property type="entry name" value="Creatinase/methionine aminopeptidase superfamily"/>
    <property type="match status" value="1"/>
</dbReference>
<feature type="domain" description="Peptidase M24" evidence="2">
    <location>
        <begin position="385"/>
        <end position="597"/>
    </location>
</feature>
<accession>A0A0D0U0M4</accession>
<dbReference type="InterPro" id="IPR050422">
    <property type="entry name" value="X-Pro_aminopeptidase_P"/>
</dbReference>
<dbReference type="SUPFAM" id="SSF55920">
    <property type="entry name" value="Creatinase/aminopeptidase"/>
    <property type="match status" value="1"/>
</dbReference>
<dbReference type="FunFam" id="3.90.230.10:FF:000009">
    <property type="entry name" value="xaa-Pro aminopeptidase 2"/>
    <property type="match status" value="1"/>
</dbReference>
<feature type="domain" description="Peptidase M24 C-terminal" evidence="3">
    <location>
        <begin position="610"/>
        <end position="672"/>
    </location>
</feature>
<evidence type="ECO:0000259" key="2">
    <source>
        <dbReference type="Pfam" id="PF00557"/>
    </source>
</evidence>
<name>A0A0D0U0M4_9TREE</name>
<dbReference type="Proteomes" id="UP000053392">
    <property type="component" value="Unassembled WGS sequence"/>
</dbReference>
<dbReference type="InterPro" id="IPR032416">
    <property type="entry name" value="Peptidase_M24_C"/>
</dbReference>
<evidence type="ECO:0000313" key="5">
    <source>
        <dbReference type="Proteomes" id="UP000053392"/>
    </source>
</evidence>